<feature type="binding site" evidence="5 8">
    <location>
        <position position="214"/>
    </location>
    <ligand>
        <name>NAD(+)</name>
        <dbReference type="ChEBI" id="CHEBI:57540"/>
    </ligand>
</feature>
<evidence type="ECO:0000256" key="5">
    <source>
        <dbReference type="HAMAP-Rule" id="MF_01024"/>
    </source>
</evidence>
<dbReference type="AlphaFoldDB" id="A0A2T5G1S8"/>
<accession>A0A2T5G1S8</accession>
<feature type="binding site" evidence="5 9">
    <location>
        <position position="262"/>
    </location>
    <ligand>
        <name>substrate</name>
    </ligand>
</feature>
<feature type="binding site" evidence="5 9">
    <location>
        <position position="415"/>
    </location>
    <ligand>
        <name>substrate</name>
    </ligand>
</feature>
<feature type="binding site" evidence="5 10">
    <location>
        <position position="361"/>
    </location>
    <ligand>
        <name>Zn(2+)</name>
        <dbReference type="ChEBI" id="CHEBI:29105"/>
    </ligand>
</feature>
<keyword evidence="2 5" id="KW-0479">Metal-binding</keyword>
<dbReference type="InterPro" id="IPR022695">
    <property type="entry name" value="Histidinol_DH_monofunct"/>
</dbReference>
<dbReference type="InterPro" id="IPR016161">
    <property type="entry name" value="Ald_DH/histidinol_DH"/>
</dbReference>
<dbReference type="CDD" id="cd06572">
    <property type="entry name" value="Histidinol_dh"/>
    <property type="match status" value="1"/>
</dbReference>
<protein>
    <recommendedName>
        <fullName evidence="5">Histidinol dehydrogenase</fullName>
        <shortName evidence="5">HDH</shortName>
        <ecNumber evidence="5">1.1.1.23</ecNumber>
    </recommendedName>
</protein>
<dbReference type="Proteomes" id="UP000244162">
    <property type="component" value="Unassembled WGS sequence"/>
</dbReference>
<evidence type="ECO:0000256" key="4">
    <source>
        <dbReference type="ARBA" id="ARBA00023002"/>
    </source>
</evidence>
<keyword evidence="3 5" id="KW-0862">Zinc</keyword>
<dbReference type="GO" id="GO:0000105">
    <property type="term" value="P:L-histidine biosynthetic process"/>
    <property type="evidence" value="ECO:0007669"/>
    <property type="project" value="UniProtKB-UniRule"/>
</dbReference>
<feature type="binding site" evidence="5 8">
    <location>
        <position position="130"/>
    </location>
    <ligand>
        <name>NAD(+)</name>
        <dbReference type="ChEBI" id="CHEBI:57540"/>
    </ligand>
</feature>
<keyword evidence="5 8" id="KW-0520">NAD</keyword>
<dbReference type="RefSeq" id="WP_107966307.1">
    <property type="nucleotide sequence ID" value="NZ_NWBU01000004.1"/>
</dbReference>
<feature type="binding site" evidence="5 9">
    <location>
        <position position="259"/>
    </location>
    <ligand>
        <name>substrate</name>
    </ligand>
</feature>
<evidence type="ECO:0000256" key="2">
    <source>
        <dbReference type="ARBA" id="ARBA00022723"/>
    </source>
</evidence>
<evidence type="ECO:0000256" key="10">
    <source>
        <dbReference type="PIRSR" id="PIRSR000099-4"/>
    </source>
</evidence>
<name>A0A2T5G1S8_9SPHN</name>
<dbReference type="FunFam" id="3.40.50.1980:FF:000001">
    <property type="entry name" value="Histidinol dehydrogenase"/>
    <property type="match status" value="1"/>
</dbReference>
<dbReference type="NCBIfam" id="TIGR00069">
    <property type="entry name" value="hisD"/>
    <property type="match status" value="1"/>
</dbReference>
<reference evidence="12 13" key="1">
    <citation type="submission" date="2017-09" db="EMBL/GenBank/DDBJ databases">
        <title>Sphingomonas panjinensis sp.nov., isolated from oil-contaminated soil.</title>
        <authorList>
            <person name="Wang L."/>
            <person name="Chen L."/>
        </authorList>
    </citation>
    <scope>NUCLEOTIDE SEQUENCE [LARGE SCALE GENOMIC DNA]</scope>
    <source>
        <strain evidence="12 13">FW-11</strain>
    </source>
</reference>
<comment type="cofactor">
    <cofactor evidence="5 10">
        <name>Zn(2+)</name>
        <dbReference type="ChEBI" id="CHEBI:29105"/>
    </cofactor>
    <text evidence="5 10">Binds 1 zinc ion per subunit.</text>
</comment>
<gene>
    <name evidence="5 12" type="primary">hisD</name>
    <name evidence="12" type="ORF">CLG96_02735</name>
</gene>
<dbReference type="PIRSF" id="PIRSF000099">
    <property type="entry name" value="Histidinol_dh"/>
    <property type="match status" value="1"/>
</dbReference>
<feature type="binding site" evidence="5 8">
    <location>
        <position position="191"/>
    </location>
    <ligand>
        <name>NAD(+)</name>
        <dbReference type="ChEBI" id="CHEBI:57540"/>
    </ligand>
</feature>
<comment type="catalytic activity">
    <reaction evidence="5">
        <text>L-histidinol + 2 NAD(+) + H2O = L-histidine + 2 NADH + 3 H(+)</text>
        <dbReference type="Rhea" id="RHEA:20641"/>
        <dbReference type="ChEBI" id="CHEBI:15377"/>
        <dbReference type="ChEBI" id="CHEBI:15378"/>
        <dbReference type="ChEBI" id="CHEBI:57540"/>
        <dbReference type="ChEBI" id="CHEBI:57595"/>
        <dbReference type="ChEBI" id="CHEBI:57699"/>
        <dbReference type="ChEBI" id="CHEBI:57945"/>
        <dbReference type="EC" id="1.1.1.23"/>
    </reaction>
</comment>
<comment type="pathway">
    <text evidence="5">Amino-acid biosynthesis; L-histidine biosynthesis; L-histidine from 5-phospho-alpha-D-ribose 1-diphosphate: step 9/9.</text>
</comment>
<evidence type="ECO:0000256" key="11">
    <source>
        <dbReference type="RuleBase" id="RU004175"/>
    </source>
</evidence>
<dbReference type="EMBL" id="NWBU01000004">
    <property type="protein sequence ID" value="PTQ13071.1"/>
    <property type="molecule type" value="Genomic_DNA"/>
</dbReference>
<dbReference type="InterPro" id="IPR001692">
    <property type="entry name" value="Histidinol_DH_CS"/>
</dbReference>
<dbReference type="PANTHER" id="PTHR21256">
    <property type="entry name" value="HISTIDINOL DEHYDROGENASE HDH"/>
    <property type="match status" value="1"/>
</dbReference>
<feature type="active site" description="Proton acceptor" evidence="5 7">
    <location>
        <position position="327"/>
    </location>
</feature>
<dbReference type="GO" id="GO:0005829">
    <property type="term" value="C:cytosol"/>
    <property type="evidence" value="ECO:0007669"/>
    <property type="project" value="TreeGrafter"/>
</dbReference>
<dbReference type="PANTHER" id="PTHR21256:SF2">
    <property type="entry name" value="HISTIDINE BIOSYNTHESIS TRIFUNCTIONAL PROTEIN"/>
    <property type="match status" value="1"/>
</dbReference>
<evidence type="ECO:0000256" key="9">
    <source>
        <dbReference type="PIRSR" id="PIRSR000099-3"/>
    </source>
</evidence>
<feature type="binding site" evidence="5 10">
    <location>
        <position position="420"/>
    </location>
    <ligand>
        <name>Zn(2+)</name>
        <dbReference type="ChEBI" id="CHEBI:29105"/>
    </ligand>
</feature>
<feature type="binding site" evidence="5 10">
    <location>
        <position position="262"/>
    </location>
    <ligand>
        <name>Zn(2+)</name>
        <dbReference type="ChEBI" id="CHEBI:29105"/>
    </ligand>
</feature>
<feature type="active site" description="Proton acceptor" evidence="5 7">
    <location>
        <position position="328"/>
    </location>
</feature>
<dbReference type="InterPro" id="IPR012131">
    <property type="entry name" value="Hstdl_DH"/>
</dbReference>
<evidence type="ECO:0000313" key="13">
    <source>
        <dbReference type="Proteomes" id="UP000244162"/>
    </source>
</evidence>
<feature type="binding site" evidence="5 10">
    <location>
        <position position="259"/>
    </location>
    <ligand>
        <name>Zn(2+)</name>
        <dbReference type="ChEBI" id="CHEBI:29105"/>
    </ligand>
</feature>
<sequence length="428" mass="45062">MPLRLDTTAPDFAARFDALVNARREADEDVSRAVADIVRDVRERGDAAIADYTRRFDRHDLDTSGWQVPAEERRAALEGLAPDLRAALELAATRIRAYHAAQRPADSESVDEAGVRMGARWTPVEAAGLYVPGGRAAYPSSVLMNAIPAKAAGVSRLAMVTPTPDGVVNPLVLAAAEIAGVDEVWRIGGAQAIAALAYGSTRIAPVDVIVGPGNAWVAEAKRQLYGVVGIDMVAGPSEILVVADAKNDPDWIAADLLSQAEHDPTSQSILFTDDAAFADAVASAVEAQLGRLQTGATARASWDANGAIIVMDRLEAAPPLVDRLAPEHLELAIDDPDAFFAQVRHAGSVFLGRHTPEAIGDYVAGPNHVLPTGRRARFSSGLSALDFMKRTSFIALDRASLAKIGPAAVALAHAEGLPAHAASVAIRL</sequence>
<keyword evidence="4 5" id="KW-0560">Oxidoreductase</keyword>
<evidence type="ECO:0000256" key="6">
    <source>
        <dbReference type="PIRNR" id="PIRNR000099"/>
    </source>
</evidence>
<evidence type="ECO:0000256" key="8">
    <source>
        <dbReference type="PIRSR" id="PIRSR000099-2"/>
    </source>
</evidence>
<evidence type="ECO:0000256" key="3">
    <source>
        <dbReference type="ARBA" id="ARBA00022833"/>
    </source>
</evidence>
<comment type="caution">
    <text evidence="12">The sequence shown here is derived from an EMBL/GenBank/DDBJ whole genome shotgun (WGS) entry which is preliminary data.</text>
</comment>
<dbReference type="PRINTS" id="PR00083">
    <property type="entry name" value="HOLDHDRGNASE"/>
</dbReference>
<dbReference type="HAMAP" id="MF_01024">
    <property type="entry name" value="HisD"/>
    <property type="match status" value="1"/>
</dbReference>
<evidence type="ECO:0000313" key="12">
    <source>
        <dbReference type="EMBL" id="PTQ13071.1"/>
    </source>
</evidence>
<proteinExistence type="inferred from homology"/>
<dbReference type="Gene3D" id="1.20.5.1300">
    <property type="match status" value="1"/>
</dbReference>
<dbReference type="PROSITE" id="PS00611">
    <property type="entry name" value="HISOL_DEHYDROGENASE"/>
    <property type="match status" value="1"/>
</dbReference>
<dbReference type="GO" id="GO:0004399">
    <property type="term" value="F:histidinol dehydrogenase activity"/>
    <property type="evidence" value="ECO:0007669"/>
    <property type="project" value="UniProtKB-UniRule"/>
</dbReference>
<dbReference type="SUPFAM" id="SSF53720">
    <property type="entry name" value="ALDH-like"/>
    <property type="match status" value="1"/>
</dbReference>
<dbReference type="FunFam" id="3.40.50.1980:FF:000026">
    <property type="entry name" value="Histidinol dehydrogenase"/>
    <property type="match status" value="1"/>
</dbReference>
<organism evidence="12 13">
    <name type="scientific">Sphingomonas oleivorans</name>
    <dbReference type="NCBI Taxonomy" id="1735121"/>
    <lineage>
        <taxon>Bacteria</taxon>
        <taxon>Pseudomonadati</taxon>
        <taxon>Pseudomonadota</taxon>
        <taxon>Alphaproteobacteria</taxon>
        <taxon>Sphingomonadales</taxon>
        <taxon>Sphingomonadaceae</taxon>
        <taxon>Sphingomonas</taxon>
    </lineage>
</organism>
<feature type="binding site" evidence="5 9">
    <location>
        <position position="361"/>
    </location>
    <ligand>
        <name>substrate</name>
    </ligand>
</feature>
<dbReference type="OrthoDB" id="9805269at2"/>
<feature type="binding site" evidence="5 9">
    <location>
        <position position="237"/>
    </location>
    <ligand>
        <name>substrate</name>
    </ligand>
</feature>
<evidence type="ECO:0000256" key="1">
    <source>
        <dbReference type="ARBA" id="ARBA00010178"/>
    </source>
</evidence>
<feature type="binding site" evidence="5 9">
    <location>
        <position position="420"/>
    </location>
    <ligand>
        <name>substrate</name>
    </ligand>
</feature>
<dbReference type="Pfam" id="PF00815">
    <property type="entry name" value="Histidinol_dh"/>
    <property type="match status" value="1"/>
</dbReference>
<evidence type="ECO:0000256" key="7">
    <source>
        <dbReference type="PIRSR" id="PIRSR000099-1"/>
    </source>
</evidence>
<dbReference type="Gene3D" id="3.40.50.1980">
    <property type="entry name" value="Nitrogenase molybdenum iron protein domain"/>
    <property type="match status" value="2"/>
</dbReference>
<dbReference type="GO" id="GO:0051287">
    <property type="term" value="F:NAD binding"/>
    <property type="evidence" value="ECO:0007669"/>
    <property type="project" value="InterPro"/>
</dbReference>
<dbReference type="EC" id="1.1.1.23" evidence="5"/>
<dbReference type="UniPathway" id="UPA00031">
    <property type="reaction ID" value="UER00014"/>
</dbReference>
<keyword evidence="13" id="KW-1185">Reference proteome</keyword>
<keyword evidence="5" id="KW-0028">Amino-acid biosynthesis</keyword>
<dbReference type="GO" id="GO:0008270">
    <property type="term" value="F:zinc ion binding"/>
    <property type="evidence" value="ECO:0007669"/>
    <property type="project" value="UniProtKB-UniRule"/>
</dbReference>
<comment type="function">
    <text evidence="5">Catalyzes the sequential NAD-dependent oxidations of L-histidinol to L-histidinaldehyde and then to L-histidine.</text>
</comment>
<comment type="similarity">
    <text evidence="1 5 6 11">Belongs to the histidinol dehydrogenase family.</text>
</comment>
<keyword evidence="5" id="KW-0368">Histidine biosynthesis</keyword>
<feature type="binding site" evidence="5 9">
    <location>
        <position position="328"/>
    </location>
    <ligand>
        <name>substrate</name>
    </ligand>
</feature>